<evidence type="ECO:0000256" key="2">
    <source>
        <dbReference type="ARBA" id="ARBA00023002"/>
    </source>
</evidence>
<dbReference type="EMBL" id="JACGXS010000006">
    <property type="protein sequence ID" value="MBA8682606.1"/>
    <property type="molecule type" value="Genomic_DNA"/>
</dbReference>
<dbReference type="GO" id="GO:0016614">
    <property type="term" value="F:oxidoreductase activity, acting on CH-OH group of donors"/>
    <property type="evidence" value="ECO:0007669"/>
    <property type="project" value="UniProtKB-ARBA"/>
</dbReference>
<keyword evidence="6" id="KW-1185">Reference proteome</keyword>
<dbReference type="SUPFAM" id="SSF51735">
    <property type="entry name" value="NAD(P)-binding Rossmann-fold domains"/>
    <property type="match status" value="1"/>
</dbReference>
<dbReference type="InterPro" id="IPR002347">
    <property type="entry name" value="SDR_fam"/>
</dbReference>
<evidence type="ECO:0000259" key="4">
    <source>
        <dbReference type="SMART" id="SM00822"/>
    </source>
</evidence>
<dbReference type="Pfam" id="PF13561">
    <property type="entry name" value="adh_short_C2"/>
    <property type="match status" value="1"/>
</dbReference>
<comment type="caution">
    <text evidence="5">The sequence shown here is derived from an EMBL/GenBank/DDBJ whole genome shotgun (WGS) entry which is preliminary data.</text>
</comment>
<dbReference type="PANTHER" id="PTHR48107:SF7">
    <property type="entry name" value="RE15974P"/>
    <property type="match status" value="1"/>
</dbReference>
<dbReference type="PANTHER" id="PTHR48107">
    <property type="entry name" value="NADPH-DEPENDENT ALDEHYDE REDUCTASE-LIKE PROTEIN, CHLOROPLASTIC-RELATED"/>
    <property type="match status" value="1"/>
</dbReference>
<dbReference type="Proteomes" id="UP000547058">
    <property type="component" value="Unassembled WGS sequence"/>
</dbReference>
<comment type="similarity">
    <text evidence="1">Belongs to the short-chain dehydrogenases/reductases (SDR) family.</text>
</comment>
<accession>A0A7W3FNR9</accession>
<dbReference type="InterPro" id="IPR057326">
    <property type="entry name" value="KR_dom"/>
</dbReference>
<evidence type="ECO:0000313" key="6">
    <source>
        <dbReference type="Proteomes" id="UP000547058"/>
    </source>
</evidence>
<protein>
    <submittedName>
        <fullName evidence="5">SDR family oxidoreductase</fullName>
    </submittedName>
</protein>
<feature type="compositionally biased region" description="Polar residues" evidence="3">
    <location>
        <begin position="7"/>
        <end position="21"/>
    </location>
</feature>
<sequence>MAPVSTAGKTPMSSHTTFSEPQTAIVTGASRGIGRAIALRLAADGFRVAVNYAGNAASAEEVVQAIHAAGGSAIAVQADVARAEDVQRLFATTLDAFGRVDVVVHSAGVMTLVPIAPDSLDAFDHVVGTNLRGAFLVLGTAAQHLPAGGKIVAVSTSVIAKSFPQYGPYIATKAGVEGLVHVLANELRGRNITVNAVAPGPVATELFLEGKTDEQVVQLGKLAPLERLGQPEDIARVVSFLVGADGGWVNSQVVRANGGFA</sequence>
<dbReference type="AlphaFoldDB" id="A0A7W3FNR9"/>
<dbReference type="PRINTS" id="PR00080">
    <property type="entry name" value="SDRFAMILY"/>
</dbReference>
<dbReference type="FunFam" id="3.40.50.720:FF:000084">
    <property type="entry name" value="Short-chain dehydrogenase reductase"/>
    <property type="match status" value="1"/>
</dbReference>
<reference evidence="5 6" key="1">
    <citation type="submission" date="2020-08" db="EMBL/GenBank/DDBJ databases">
        <title>Stenotrophomonas tumulicola JCM 30961.</title>
        <authorList>
            <person name="Deng Y."/>
        </authorList>
    </citation>
    <scope>NUCLEOTIDE SEQUENCE [LARGE SCALE GENOMIC DNA]</scope>
    <source>
        <strain evidence="5 6">JCM 30961</strain>
    </source>
</reference>
<gene>
    <name evidence="5" type="ORF">H4O11_12420</name>
</gene>
<keyword evidence="2" id="KW-0560">Oxidoreductase</keyword>
<dbReference type="Gene3D" id="3.40.50.720">
    <property type="entry name" value="NAD(P)-binding Rossmann-like Domain"/>
    <property type="match status" value="1"/>
</dbReference>
<evidence type="ECO:0000313" key="5">
    <source>
        <dbReference type="EMBL" id="MBA8682606.1"/>
    </source>
</evidence>
<dbReference type="PRINTS" id="PR00081">
    <property type="entry name" value="GDHRDH"/>
</dbReference>
<feature type="domain" description="Ketoreductase" evidence="4">
    <location>
        <begin position="22"/>
        <end position="200"/>
    </location>
</feature>
<evidence type="ECO:0000256" key="1">
    <source>
        <dbReference type="ARBA" id="ARBA00006484"/>
    </source>
</evidence>
<evidence type="ECO:0000256" key="3">
    <source>
        <dbReference type="SAM" id="MobiDB-lite"/>
    </source>
</evidence>
<feature type="region of interest" description="Disordered" evidence="3">
    <location>
        <begin position="1"/>
        <end position="21"/>
    </location>
</feature>
<organism evidence="5 6">
    <name type="scientific">Stenotrophomonas tumulicola</name>
    <dbReference type="NCBI Taxonomy" id="1685415"/>
    <lineage>
        <taxon>Bacteria</taxon>
        <taxon>Pseudomonadati</taxon>
        <taxon>Pseudomonadota</taxon>
        <taxon>Gammaproteobacteria</taxon>
        <taxon>Lysobacterales</taxon>
        <taxon>Lysobacteraceae</taxon>
        <taxon>Stenotrophomonas</taxon>
    </lineage>
</organism>
<proteinExistence type="inferred from homology"/>
<name>A0A7W3FNR9_9GAMM</name>
<dbReference type="SMART" id="SM00822">
    <property type="entry name" value="PKS_KR"/>
    <property type="match status" value="1"/>
</dbReference>
<dbReference type="InterPro" id="IPR036291">
    <property type="entry name" value="NAD(P)-bd_dom_sf"/>
</dbReference>